<dbReference type="GO" id="GO:0005737">
    <property type="term" value="C:cytoplasm"/>
    <property type="evidence" value="ECO:0007669"/>
    <property type="project" value="UniProtKB-SubCell"/>
</dbReference>
<dbReference type="GO" id="GO:0000502">
    <property type="term" value="C:proteasome complex"/>
    <property type="evidence" value="ECO:0007669"/>
    <property type="project" value="UniProtKB-KW"/>
</dbReference>
<keyword evidence="9" id="KW-0647">Proteasome</keyword>
<dbReference type="Gene3D" id="1.25.40.570">
    <property type="match status" value="1"/>
</dbReference>
<dbReference type="AlphaFoldDB" id="A0A136JKR3"/>
<dbReference type="EMBL" id="KQ964245">
    <property type="protein sequence ID" value="KXJ97733.1"/>
    <property type="molecule type" value="Genomic_DNA"/>
</dbReference>
<keyword evidence="4" id="KW-0963">Cytoplasm</keyword>
<evidence type="ECO:0000313" key="10">
    <source>
        <dbReference type="Proteomes" id="UP000070501"/>
    </source>
</evidence>
<dbReference type="InterPro" id="IPR045135">
    <property type="entry name" value="Rpn7_N"/>
</dbReference>
<dbReference type="Pfam" id="PF01399">
    <property type="entry name" value="PCI"/>
    <property type="match status" value="1"/>
</dbReference>
<evidence type="ECO:0000256" key="1">
    <source>
        <dbReference type="ARBA" id="ARBA00004123"/>
    </source>
</evidence>
<accession>A0A136JKR3</accession>
<comment type="subcellular location">
    <subcellularLocation>
        <location evidence="2">Cytoplasm</location>
    </subcellularLocation>
    <subcellularLocation>
        <location evidence="1">Nucleus</location>
    </subcellularLocation>
</comment>
<dbReference type="GO" id="GO:0008180">
    <property type="term" value="C:COP9 signalosome"/>
    <property type="evidence" value="ECO:0007669"/>
    <property type="project" value="UniProtKB-KW"/>
</dbReference>
<reference evidence="10" key="1">
    <citation type="submission" date="2016-02" db="EMBL/GenBank/DDBJ databases">
        <title>Draft genome sequence of Microdochium bolleyi, a fungal endophyte of beachgrass.</title>
        <authorList>
            <consortium name="DOE Joint Genome Institute"/>
            <person name="David A.S."/>
            <person name="May G."/>
            <person name="Haridas S."/>
            <person name="Lim J."/>
            <person name="Wang M."/>
            <person name="Labutti K."/>
            <person name="Lipzen A."/>
            <person name="Barry K."/>
            <person name="Grigoriev I.V."/>
        </authorList>
    </citation>
    <scope>NUCLEOTIDE SEQUENCE [LARGE SCALE GENOMIC DNA]</scope>
    <source>
        <strain evidence="10">J235TASD1</strain>
    </source>
</reference>
<comment type="similarity">
    <text evidence="3">Belongs to the CSN1 family.</text>
</comment>
<organism evidence="9 10">
    <name type="scientific">Microdochium bolleyi</name>
    <dbReference type="NCBI Taxonomy" id="196109"/>
    <lineage>
        <taxon>Eukaryota</taxon>
        <taxon>Fungi</taxon>
        <taxon>Dikarya</taxon>
        <taxon>Ascomycota</taxon>
        <taxon>Pezizomycotina</taxon>
        <taxon>Sordariomycetes</taxon>
        <taxon>Xylariomycetidae</taxon>
        <taxon>Xylariales</taxon>
        <taxon>Microdochiaceae</taxon>
        <taxon>Microdochium</taxon>
    </lineage>
</organism>
<evidence type="ECO:0000256" key="3">
    <source>
        <dbReference type="ARBA" id="ARBA00008793"/>
    </source>
</evidence>
<dbReference type="Proteomes" id="UP000070501">
    <property type="component" value="Unassembled WGS sequence"/>
</dbReference>
<keyword evidence="6" id="KW-0539">Nucleus</keyword>
<dbReference type="PANTHER" id="PTHR14145:SF2">
    <property type="entry name" value="COP9 SIGNALOSOME COMPLEX SUBUNIT 1"/>
    <property type="match status" value="1"/>
</dbReference>
<dbReference type="STRING" id="196109.A0A136JKR3"/>
<evidence type="ECO:0000256" key="5">
    <source>
        <dbReference type="ARBA" id="ARBA00022790"/>
    </source>
</evidence>
<sequence>MAAVGQGPLAFFTEMESQGGIIVRETPKLDLELYIANYGDRSRFDRLLLIGRSSVPLCIEALKAAVAEAKKGSDIQRYRDAWECIRIVAPEEPEATWDDAWVTTTQKNNVAETHRLEMELKGYKNNLVKESIRIGHRDLGEHLERIGDFNAASDTYLKMRPEASTQYHITDLGKHVISVLFQKKEWPSVLSNITKIVASNLSDEDSKNLQPYTKMVTGVAQLGCDRYYEAARSFLEVGEPSICQQYNDIASPNDVAVYGGLLALASMNRQELQTRVLDNSGFRNYLELEPHIRKAVSMFVNGRYSACLAVLETIRTDCLLDIYLQRHVTTIYSEIRSKCIVQYFLPFSCVTLDSLHSAFARPGESLEKELVTMIRSGTLKARINTIDKLLVAVSADSRVAMQSKALDTARNYEKEAIERIRRMSLAAADLEVKGTSRKAQGPNRGEPSSVDQWLDDSRRPISLADDSLM</sequence>
<evidence type="ECO:0000256" key="2">
    <source>
        <dbReference type="ARBA" id="ARBA00004496"/>
    </source>
</evidence>
<dbReference type="InterPro" id="IPR036390">
    <property type="entry name" value="WH_DNA-bd_sf"/>
</dbReference>
<dbReference type="OrthoDB" id="422427at2759"/>
<dbReference type="SMART" id="SM00088">
    <property type="entry name" value="PINT"/>
    <property type="match status" value="1"/>
</dbReference>
<dbReference type="InParanoid" id="A0A136JKR3"/>
<protein>
    <submittedName>
        <fullName evidence="9">26S proteasome subunit RPN7-domain-containing protein</fullName>
    </submittedName>
</protein>
<keyword evidence="5" id="KW-0736">Signalosome</keyword>
<feature type="region of interest" description="Disordered" evidence="7">
    <location>
        <begin position="432"/>
        <end position="469"/>
    </location>
</feature>
<evidence type="ECO:0000256" key="6">
    <source>
        <dbReference type="ARBA" id="ARBA00023242"/>
    </source>
</evidence>
<dbReference type="PANTHER" id="PTHR14145">
    <property type="entry name" value="26S PROTESOME SUBUNIT 6"/>
    <property type="match status" value="1"/>
</dbReference>
<proteinExistence type="inferred from homology"/>
<gene>
    <name evidence="9" type="ORF">Micbo1qcDRAFT_230312</name>
</gene>
<dbReference type="Pfam" id="PF10602">
    <property type="entry name" value="RPN7"/>
    <property type="match status" value="1"/>
</dbReference>
<evidence type="ECO:0000313" key="9">
    <source>
        <dbReference type="EMBL" id="KXJ97733.1"/>
    </source>
</evidence>
<dbReference type="PROSITE" id="PS50250">
    <property type="entry name" value="PCI"/>
    <property type="match status" value="1"/>
</dbReference>
<evidence type="ECO:0000256" key="7">
    <source>
        <dbReference type="SAM" id="MobiDB-lite"/>
    </source>
</evidence>
<evidence type="ECO:0000259" key="8">
    <source>
        <dbReference type="PROSITE" id="PS50250"/>
    </source>
</evidence>
<evidence type="ECO:0000256" key="4">
    <source>
        <dbReference type="ARBA" id="ARBA00022490"/>
    </source>
</evidence>
<keyword evidence="10" id="KW-1185">Reference proteome</keyword>
<dbReference type="InterPro" id="IPR019585">
    <property type="entry name" value="Rpn7/CSN1"/>
</dbReference>
<name>A0A136JKR3_9PEZI</name>
<dbReference type="SUPFAM" id="SSF46785">
    <property type="entry name" value="Winged helix' DNA-binding domain"/>
    <property type="match status" value="1"/>
</dbReference>
<feature type="domain" description="PCI" evidence="8">
    <location>
        <begin position="226"/>
        <end position="397"/>
    </location>
</feature>
<dbReference type="InterPro" id="IPR000717">
    <property type="entry name" value="PCI_dom"/>
</dbReference>